<evidence type="ECO:0000313" key="2">
    <source>
        <dbReference type="Proteomes" id="UP000638560"/>
    </source>
</evidence>
<dbReference type="Proteomes" id="UP000638560">
    <property type="component" value="Unassembled WGS sequence"/>
</dbReference>
<comment type="caution">
    <text evidence="1">The sequence shown here is derived from an EMBL/GenBank/DDBJ whole genome shotgun (WGS) entry which is preliminary data.</text>
</comment>
<sequence length="363" mass="38169">MARGNRTLLAGLALLVVAATGGCDLLPFGGGSKGAAAPWTVPADYAEVGGLADRLDELGVTGTRQYPEKSAVLRGPHFELHLLEVGATPALSAAAVDDAYLFEAEGSHPEYPAGAGRELLVARLEEKLQSIGSRPEELLLGVRVDGVDRLVRMKDWPSTSLIVVSVPAGTDAALLVTDMGRTQSISLRSGRVLERIEGYYPPLAGGADAKAKVQVTAPGVRLVWGNPVEARALVSVKLEPYVNEGGWAPTGRIWLTGKVWVSLGEPELTATIDVARSVRVTGPGGLAIRVPNGQLAIKPNRTLPNLGGSSDEVTIFAEVPADLKQLTVTFMPKGSFAVADNNAPVRWRAPARAATDTLILSVR</sequence>
<reference evidence="1 2" key="1">
    <citation type="submission" date="2020-11" db="EMBL/GenBank/DDBJ databases">
        <title>A novel isolate from a Black sea contaminated sediment with potential to produce alkanes: Plantactinospora alkalitolerans sp. nov.</title>
        <authorList>
            <person name="Carro L."/>
            <person name="Veyisoglu A."/>
            <person name="Guven K."/>
            <person name="Schumann P."/>
            <person name="Klenk H.-P."/>
            <person name="Sahin N."/>
        </authorList>
    </citation>
    <scope>NUCLEOTIDE SEQUENCE [LARGE SCALE GENOMIC DNA]</scope>
    <source>
        <strain evidence="1 2">S1510</strain>
    </source>
</reference>
<evidence type="ECO:0008006" key="3">
    <source>
        <dbReference type="Google" id="ProtNLM"/>
    </source>
</evidence>
<organism evidence="1 2">
    <name type="scientific">Plantactinospora alkalitolerans</name>
    <dbReference type="NCBI Taxonomy" id="2789879"/>
    <lineage>
        <taxon>Bacteria</taxon>
        <taxon>Bacillati</taxon>
        <taxon>Actinomycetota</taxon>
        <taxon>Actinomycetes</taxon>
        <taxon>Micromonosporales</taxon>
        <taxon>Micromonosporaceae</taxon>
        <taxon>Plantactinospora</taxon>
    </lineage>
</organism>
<gene>
    <name evidence="1" type="ORF">I0C86_21655</name>
</gene>
<protein>
    <recommendedName>
        <fullName evidence="3">Lipoprotein LpqB beta-propeller domain-containing protein</fullName>
    </recommendedName>
</protein>
<evidence type="ECO:0000313" key="1">
    <source>
        <dbReference type="EMBL" id="MBF9131548.1"/>
    </source>
</evidence>
<dbReference type="PROSITE" id="PS51257">
    <property type="entry name" value="PROKAR_LIPOPROTEIN"/>
    <property type="match status" value="1"/>
</dbReference>
<dbReference type="EMBL" id="JADPUN010000200">
    <property type="protein sequence ID" value="MBF9131548.1"/>
    <property type="molecule type" value="Genomic_DNA"/>
</dbReference>
<name>A0ABS0GZA9_9ACTN</name>
<keyword evidence="2" id="KW-1185">Reference proteome</keyword>
<proteinExistence type="predicted"/>
<dbReference type="RefSeq" id="WP_196203085.1">
    <property type="nucleotide sequence ID" value="NZ_JADPUN010000200.1"/>
</dbReference>
<accession>A0ABS0GZA9</accession>